<reference evidence="1 2" key="3">
    <citation type="journal article" date="2022" name="Microbiol. Spectr.">
        <title>Folding features and dynamics of 3D genome architecture in plant fungal pathogens.</title>
        <authorList>
            <person name="Xia C."/>
        </authorList>
    </citation>
    <scope>NUCLEOTIDE SEQUENCE [LARGE SCALE GENOMIC DNA]</scope>
    <source>
        <strain evidence="1 2">93-210</strain>
    </source>
</reference>
<accession>A0ACC0E4S5</accession>
<evidence type="ECO:0000313" key="2">
    <source>
        <dbReference type="Proteomes" id="UP001060170"/>
    </source>
</evidence>
<gene>
    <name evidence="1" type="ORF">MJO28_010370</name>
</gene>
<name>A0ACC0E4S5_9BASI</name>
<dbReference type="Proteomes" id="UP001060170">
    <property type="component" value="Chromosome 10"/>
</dbReference>
<organism evidence="1 2">
    <name type="scientific">Puccinia striiformis f. sp. tritici</name>
    <dbReference type="NCBI Taxonomy" id="168172"/>
    <lineage>
        <taxon>Eukaryota</taxon>
        <taxon>Fungi</taxon>
        <taxon>Dikarya</taxon>
        <taxon>Basidiomycota</taxon>
        <taxon>Pucciniomycotina</taxon>
        <taxon>Pucciniomycetes</taxon>
        <taxon>Pucciniales</taxon>
        <taxon>Pucciniaceae</taxon>
        <taxon>Puccinia</taxon>
    </lineage>
</organism>
<keyword evidence="2" id="KW-1185">Reference proteome</keyword>
<reference evidence="2" key="1">
    <citation type="journal article" date="2018" name="BMC Genomics">
        <title>Genomic insights into host adaptation between the wheat stripe rust pathogen (Puccinia striiformis f. sp. tritici) and the barley stripe rust pathogen (Puccinia striiformis f. sp. hordei).</title>
        <authorList>
            <person name="Xia C."/>
            <person name="Wang M."/>
            <person name="Yin C."/>
            <person name="Cornejo O.E."/>
            <person name="Hulbert S.H."/>
            <person name="Chen X."/>
        </authorList>
    </citation>
    <scope>NUCLEOTIDE SEQUENCE [LARGE SCALE GENOMIC DNA]</scope>
    <source>
        <strain evidence="2">93-210</strain>
    </source>
</reference>
<feature type="non-terminal residue" evidence="1">
    <location>
        <position position="1"/>
    </location>
</feature>
<dbReference type="EMBL" id="CM045874">
    <property type="protein sequence ID" value="KAI7944675.1"/>
    <property type="molecule type" value="Genomic_DNA"/>
</dbReference>
<reference evidence="2" key="2">
    <citation type="journal article" date="2018" name="Mol. Plant Microbe Interact.">
        <title>Genome sequence resources for the wheat stripe rust pathogen (Puccinia striiformis f. sp. tritici) and the barley stripe rust pathogen (Puccinia striiformis f. sp. hordei).</title>
        <authorList>
            <person name="Xia C."/>
            <person name="Wang M."/>
            <person name="Yin C."/>
            <person name="Cornejo O.E."/>
            <person name="Hulbert S.H."/>
            <person name="Chen X."/>
        </authorList>
    </citation>
    <scope>NUCLEOTIDE SEQUENCE [LARGE SCALE GENOMIC DNA]</scope>
    <source>
        <strain evidence="2">93-210</strain>
    </source>
</reference>
<evidence type="ECO:0000313" key="1">
    <source>
        <dbReference type="EMBL" id="KAI7944675.1"/>
    </source>
</evidence>
<protein>
    <submittedName>
        <fullName evidence="1">Uncharacterized protein</fullName>
    </submittedName>
</protein>
<comment type="caution">
    <text evidence="1">The sequence shown here is derived from an EMBL/GenBank/DDBJ whole genome shotgun (WGS) entry which is preliminary data.</text>
</comment>
<sequence>LPSIESTSPEILSSTHIYLSSVQVSPLQGFDDIYSSPTPNRLVRFYQWVYHPIAPHMSAFR</sequence>
<proteinExistence type="predicted"/>